<evidence type="ECO:0000259" key="2">
    <source>
        <dbReference type="PROSITE" id="PS51644"/>
    </source>
</evidence>
<dbReference type="InterPro" id="IPR025605">
    <property type="entry name" value="OST-HTH/LOTUS_dom"/>
</dbReference>
<dbReference type="Gene3D" id="3.40.50.1010">
    <property type="entry name" value="5'-nuclease"/>
    <property type="match status" value="1"/>
</dbReference>
<name>A0A164B5Z7_9BRAD</name>
<proteinExistence type="predicted"/>
<dbReference type="OrthoDB" id="9783963at2"/>
<dbReference type="Proteomes" id="UP000076574">
    <property type="component" value="Unassembled WGS sequence"/>
</dbReference>
<feature type="region of interest" description="Disordered" evidence="1">
    <location>
        <begin position="236"/>
        <end position="272"/>
    </location>
</feature>
<feature type="domain" description="HTH OST-type" evidence="2">
    <location>
        <begin position="167"/>
        <end position="241"/>
    </location>
</feature>
<dbReference type="PANTHER" id="PTHR35811">
    <property type="entry name" value="SLR1870 PROTEIN"/>
    <property type="match status" value="1"/>
</dbReference>
<sequence>MKVQQQRLPRFAVLIDADNTSPQIAAGLFEEVSKFGEASVRRIYGDFSSQQLKSWADILQKYAVDPYQQFAYTKGKNASDIALVIDAMDLLHSGRFDGFCLVSSDSDFTRLASRLREQGADVYGFGNQRTPESFRQACRRFIYTENLIPDRAAATTEQPPKAVALKNPAAAVPILEKVVAQLSNEEGWVSLDRMGEQLPNFVSDFDVRTYGFRKLSDLVRKTEIFEIEKTETGRLRVRAKAKAKPPKANAPKRTSIRARKARDAREKAASQS</sequence>
<reference evidence="3 4" key="1">
    <citation type="submission" date="2016-03" db="EMBL/GenBank/DDBJ databases">
        <title>Microsymbionts genomes from the relict species Vavilovia formosa (Stev.) Fed.</title>
        <authorList>
            <person name="Kopat V."/>
            <person name="Chirak E."/>
            <person name="Kimeklis A."/>
            <person name="Andronov E."/>
        </authorList>
    </citation>
    <scope>NUCLEOTIDE SEQUENCE [LARGE SCALE GENOMIC DNA]</scope>
    <source>
        <strain evidence="3 4">Vaf07</strain>
    </source>
</reference>
<protein>
    <submittedName>
        <fullName evidence="3">Maebl</fullName>
    </submittedName>
</protein>
<dbReference type="Pfam" id="PF01936">
    <property type="entry name" value="NYN"/>
    <property type="match status" value="1"/>
</dbReference>
<dbReference type="CDD" id="cd10146">
    <property type="entry name" value="LabA_like_C"/>
    <property type="match status" value="1"/>
</dbReference>
<comment type="caution">
    <text evidence="3">The sequence shown here is derived from an EMBL/GenBank/DDBJ whole genome shotgun (WGS) entry which is preliminary data.</text>
</comment>
<dbReference type="CDD" id="cd11297">
    <property type="entry name" value="PIN_LabA-like_N_1"/>
    <property type="match status" value="1"/>
</dbReference>
<keyword evidence="4" id="KW-1185">Reference proteome</keyword>
<evidence type="ECO:0000256" key="1">
    <source>
        <dbReference type="SAM" id="MobiDB-lite"/>
    </source>
</evidence>
<dbReference type="InterPro" id="IPR041966">
    <property type="entry name" value="LOTUS-like"/>
</dbReference>
<dbReference type="InterPro" id="IPR021139">
    <property type="entry name" value="NYN"/>
</dbReference>
<feature type="compositionally biased region" description="Basic residues" evidence="1">
    <location>
        <begin position="236"/>
        <end position="245"/>
    </location>
</feature>
<gene>
    <name evidence="3" type="ORF">A4A58_05405</name>
</gene>
<dbReference type="PROSITE" id="PS51644">
    <property type="entry name" value="HTH_OST"/>
    <property type="match status" value="1"/>
</dbReference>
<accession>A0A164B5Z7</accession>
<dbReference type="RefSeq" id="WP_068730299.1">
    <property type="nucleotide sequence ID" value="NZ_LVYV01000001.1"/>
</dbReference>
<feature type="compositionally biased region" description="Basic and acidic residues" evidence="1">
    <location>
        <begin position="261"/>
        <end position="272"/>
    </location>
</feature>
<dbReference type="AlphaFoldDB" id="A0A164B5Z7"/>
<evidence type="ECO:0000313" key="4">
    <source>
        <dbReference type="Proteomes" id="UP000076574"/>
    </source>
</evidence>
<dbReference type="Pfam" id="PF12872">
    <property type="entry name" value="OST-HTH"/>
    <property type="match status" value="1"/>
</dbReference>
<dbReference type="Gene3D" id="3.30.420.610">
    <property type="entry name" value="LOTUS domain-like"/>
    <property type="match status" value="1"/>
</dbReference>
<organism evidence="3 4">
    <name type="scientific">Tardiphaga robiniae</name>
    <dbReference type="NCBI Taxonomy" id="943830"/>
    <lineage>
        <taxon>Bacteria</taxon>
        <taxon>Pseudomonadati</taxon>
        <taxon>Pseudomonadota</taxon>
        <taxon>Alphaproteobacteria</taxon>
        <taxon>Hyphomicrobiales</taxon>
        <taxon>Nitrobacteraceae</taxon>
        <taxon>Tardiphaga</taxon>
    </lineage>
</organism>
<evidence type="ECO:0000313" key="3">
    <source>
        <dbReference type="EMBL" id="KZD25813.1"/>
    </source>
</evidence>
<dbReference type="PANTHER" id="PTHR35811:SF1">
    <property type="entry name" value="HTH OST-TYPE DOMAIN-CONTAINING PROTEIN"/>
    <property type="match status" value="1"/>
</dbReference>
<dbReference type="EMBL" id="LVYV01000001">
    <property type="protein sequence ID" value="KZD25813.1"/>
    <property type="molecule type" value="Genomic_DNA"/>
</dbReference>
<dbReference type="GO" id="GO:0004540">
    <property type="term" value="F:RNA nuclease activity"/>
    <property type="evidence" value="ECO:0007669"/>
    <property type="project" value="InterPro"/>
</dbReference>
<dbReference type="STRING" id="943830.A4A58_05405"/>